<dbReference type="RefSeq" id="WP_256401245.1">
    <property type="nucleotide sequence ID" value="NZ_JANHJR010000003.1"/>
</dbReference>
<reference evidence="1 2" key="1">
    <citation type="journal article" date="2019" name="Int. J. Syst. Evol. Microbiol.">
        <title>The Global Catalogue of Microorganisms (GCM) 10K type strain sequencing project: providing services to taxonomists for standard genome sequencing and annotation.</title>
        <authorList>
            <consortium name="The Broad Institute Genomics Platform"/>
            <consortium name="The Broad Institute Genome Sequencing Center for Infectious Disease"/>
            <person name="Wu L."/>
            <person name="Ma J."/>
        </authorList>
    </citation>
    <scope>NUCLEOTIDE SEQUENCE [LARGE SCALE GENOMIC DNA]</scope>
    <source>
        <strain evidence="1 2">CGMCC 1.10390</strain>
    </source>
</reference>
<proteinExistence type="predicted"/>
<evidence type="ECO:0000313" key="1">
    <source>
        <dbReference type="EMBL" id="MFD1646673.1"/>
    </source>
</evidence>
<organism evidence="1 2">
    <name type="scientific">Haloarchaeobius litoreus</name>
    <dbReference type="NCBI Taxonomy" id="755306"/>
    <lineage>
        <taxon>Archaea</taxon>
        <taxon>Methanobacteriati</taxon>
        <taxon>Methanobacteriota</taxon>
        <taxon>Stenosarchaea group</taxon>
        <taxon>Halobacteria</taxon>
        <taxon>Halobacteriales</taxon>
        <taxon>Halorubellaceae</taxon>
        <taxon>Haloarchaeobius</taxon>
    </lineage>
</organism>
<comment type="caution">
    <text evidence="1">The sequence shown here is derived from an EMBL/GenBank/DDBJ whole genome shotgun (WGS) entry which is preliminary data.</text>
</comment>
<dbReference type="EMBL" id="JBHUDO010000003">
    <property type="protein sequence ID" value="MFD1646673.1"/>
    <property type="molecule type" value="Genomic_DNA"/>
</dbReference>
<dbReference type="AlphaFoldDB" id="A0ABD6DNK0"/>
<gene>
    <name evidence="1" type="ORF">ACFSBL_13360</name>
</gene>
<evidence type="ECO:0000313" key="2">
    <source>
        <dbReference type="Proteomes" id="UP001597034"/>
    </source>
</evidence>
<protein>
    <submittedName>
        <fullName evidence="1">Uncharacterized protein</fullName>
    </submittedName>
</protein>
<keyword evidence="2" id="KW-1185">Reference proteome</keyword>
<dbReference type="Proteomes" id="UP001597034">
    <property type="component" value="Unassembled WGS sequence"/>
</dbReference>
<accession>A0ABD6DNK0</accession>
<sequence length="92" mass="10895">MDSELLDDEKYEELLRSRDKELTSSQIHDLRKIDRVEVMLNLYEDELSQDIRNETFKILRRRQMEILTNEEKGTSEQLSDLLPDSVQIALGL</sequence>
<name>A0ABD6DNK0_9EURY</name>